<sequence length="606" mass="67049">MEELLPYYERELAMLRRSLKEFAARYPKVAARLAISGEHSEDAHVERMLQSFALIAARISSRIDDDYPELTEDLLEIVQPRYLRAFPSCSIAWIDPNKGKVFAGLAEPRTLPKGTEFRTKGTSYRFQSVYDVVLAPIVIEEVRYARTAYAPTGVSLPEHTTGVLTFTLAFPSGPKAIASTMNKMRVHVTGQREIVASAMDGLLLHAAAAFVESDGLGRWQRLPQIPIGAVGFEASESMIGASAGSTQVFSLLLEYFAFPEKFDFFDIEVSTLARAAGSSGRVKVHLAIKDVHEDSWPAVRMAKLNAENFRLFCTPLVNLFKCDAPPIEIAEKVDTYTVVPSVKSDTYAEIYSIDEVRAVRPGGVAIVQPLRSLMHGESMSFSGPYWAVRRKDHIERARPEQRTQLSLVGLDGKPMKSDIKTLSLQLTCTNGKLPSALPIGADGGDLETSGIEKDAVIVLLRRPTEPALPPRGEGALWRVISHLTAHPIQLRNEALDEFKTLFRQIANVSGLQPRQIDGLRHLSSRSSMLWIVKPPCPAFVRGIEVELVVDEQAFAQSSLATFIAVMKRFFAPYAPVDSFVQLVVISKSNGREIRRCEPREGVATVL</sequence>
<evidence type="ECO:0000313" key="2">
    <source>
        <dbReference type="Proteomes" id="UP000235777"/>
    </source>
</evidence>
<dbReference type="PIRSF" id="PIRSF028304">
    <property type="entry name" value="UCP028304"/>
    <property type="match status" value="1"/>
</dbReference>
<proteinExistence type="predicted"/>
<dbReference type="AlphaFoldDB" id="A0A2N7X1D8"/>
<keyword evidence="2" id="KW-1185">Reference proteome</keyword>
<accession>A0A2N7X1D8</accession>
<dbReference type="STRING" id="863227.GCA_000373005_03913"/>
<dbReference type="Pfam" id="PF05947">
    <property type="entry name" value="T6SS_TssF"/>
    <property type="match status" value="1"/>
</dbReference>
<gene>
    <name evidence="1" type="primary">vasA</name>
    <name evidence="1" type="ORF">C0Z20_18270</name>
</gene>
<protein>
    <submittedName>
        <fullName evidence="1">Type VI secretion system baseplate subunit TssF</fullName>
    </submittedName>
</protein>
<reference evidence="1 2" key="1">
    <citation type="submission" date="2018-01" db="EMBL/GenBank/DDBJ databases">
        <title>Whole genome analyses suggest that Burkholderia sensu lato contains two further novel genera in the rhizoxinica-symbiotica group Mycetohabitans gen. nov., and Trinickia gen. nov.: implications for the evolution of diazotrophy and nodulation in the Burkholderiaceae.</title>
        <authorList>
            <person name="Estrada-de los Santos P."/>
            <person name="Palmer M."/>
            <person name="Chavez-Ramirez B."/>
            <person name="Beukes C."/>
            <person name="Steenkamp E.T."/>
            <person name="Hirsch A.M."/>
            <person name="Manyaka P."/>
            <person name="Maluk M."/>
            <person name="Lafos M."/>
            <person name="Crook M."/>
            <person name="Gross E."/>
            <person name="Simon M.F."/>
            <person name="Bueno dos Reis Junior F."/>
            <person name="Poole P.S."/>
            <person name="Venter S.N."/>
            <person name="James E.K."/>
        </authorList>
    </citation>
    <scope>NUCLEOTIDE SEQUENCE [LARGE SCALE GENOMIC DNA]</scope>
    <source>
        <strain evidence="1 2">JPY 581</strain>
    </source>
</reference>
<dbReference type="PANTHER" id="PTHR35370:SF1">
    <property type="entry name" value="TYPE VI SECRETION SYSTEM COMPONENT TSSF1"/>
    <property type="match status" value="1"/>
</dbReference>
<dbReference type="Proteomes" id="UP000235777">
    <property type="component" value="Unassembled WGS sequence"/>
</dbReference>
<dbReference type="PANTHER" id="PTHR35370">
    <property type="entry name" value="CYTOPLASMIC PROTEIN-RELATED-RELATED"/>
    <property type="match status" value="1"/>
</dbReference>
<name>A0A2N7X1D8_9BURK</name>
<comment type="caution">
    <text evidence="1">The sequence shown here is derived from an EMBL/GenBank/DDBJ whole genome shotgun (WGS) entry which is preliminary data.</text>
</comment>
<evidence type="ECO:0000313" key="1">
    <source>
        <dbReference type="EMBL" id="PMS35434.1"/>
    </source>
</evidence>
<dbReference type="EMBL" id="PNYC01000011">
    <property type="protein sequence ID" value="PMS35434.1"/>
    <property type="molecule type" value="Genomic_DNA"/>
</dbReference>
<dbReference type="OrthoDB" id="8978153at2"/>
<dbReference type="NCBIfam" id="TIGR03359">
    <property type="entry name" value="VI_chp_6"/>
    <property type="match status" value="1"/>
</dbReference>
<organism evidence="1 2">
    <name type="scientific">Trinickia symbiotica</name>
    <dbReference type="NCBI Taxonomy" id="863227"/>
    <lineage>
        <taxon>Bacteria</taxon>
        <taxon>Pseudomonadati</taxon>
        <taxon>Pseudomonadota</taxon>
        <taxon>Betaproteobacteria</taxon>
        <taxon>Burkholderiales</taxon>
        <taxon>Burkholderiaceae</taxon>
        <taxon>Trinickia</taxon>
    </lineage>
</organism>
<dbReference type="RefSeq" id="WP_018442512.1">
    <property type="nucleotide sequence ID" value="NZ_KB890187.1"/>
</dbReference>
<dbReference type="InterPro" id="IPR010272">
    <property type="entry name" value="T6SS_TssF"/>
</dbReference>